<reference evidence="1" key="1">
    <citation type="journal article" date="2009" name="Plant Mol. Biol.">
        <title>Insights into corn genes derived from large-scale cDNA sequencing.</title>
        <authorList>
            <person name="Alexandrov N.N."/>
            <person name="Brover V.V."/>
            <person name="Freidin S."/>
            <person name="Troukhan M.E."/>
            <person name="Tatarinova T.V."/>
            <person name="Zhang H."/>
            <person name="Swaller T.J."/>
            <person name="Lu Y.P."/>
            <person name="Bouck J."/>
            <person name="Flavell R.B."/>
            <person name="Feldmann K.A."/>
        </authorList>
    </citation>
    <scope>NUCLEOTIDE SEQUENCE</scope>
</reference>
<name>B6TCT7_MAIZE</name>
<sequence length="52" mass="6468">MHFNVYHSNMYRTHCRQYSRTILSSGFLLIQKYNPLSRYRHPHHCRLTHRLP</sequence>
<organism evidence="1">
    <name type="scientific">Zea mays</name>
    <name type="common">Maize</name>
    <dbReference type="NCBI Taxonomy" id="4577"/>
    <lineage>
        <taxon>Eukaryota</taxon>
        <taxon>Viridiplantae</taxon>
        <taxon>Streptophyta</taxon>
        <taxon>Embryophyta</taxon>
        <taxon>Tracheophyta</taxon>
        <taxon>Spermatophyta</taxon>
        <taxon>Magnoliopsida</taxon>
        <taxon>Liliopsida</taxon>
        <taxon>Poales</taxon>
        <taxon>Poaceae</taxon>
        <taxon>PACMAD clade</taxon>
        <taxon>Panicoideae</taxon>
        <taxon>Andropogonodae</taxon>
        <taxon>Andropogoneae</taxon>
        <taxon>Tripsacinae</taxon>
        <taxon>Zea</taxon>
    </lineage>
</organism>
<accession>B6TCT7</accession>
<dbReference type="AlphaFoldDB" id="B6TCT7"/>
<protein>
    <submittedName>
        <fullName evidence="1">Uncharacterized protein</fullName>
    </submittedName>
</protein>
<proteinExistence type="evidence at transcript level"/>
<evidence type="ECO:0000313" key="1">
    <source>
        <dbReference type="EMBL" id="ACG34920.1"/>
    </source>
</evidence>
<dbReference type="EMBL" id="EU962802">
    <property type="protein sequence ID" value="ACG34920.1"/>
    <property type="molecule type" value="mRNA"/>
</dbReference>